<comment type="similarity">
    <text evidence="5 6">Belongs to the TAF10 family.</text>
</comment>
<evidence type="ECO:0000256" key="3">
    <source>
        <dbReference type="ARBA" id="ARBA00023163"/>
    </source>
</evidence>
<organism evidence="8 10">
    <name type="scientific">Schizosaccharomyces japonicus (strain yFS275 / FY16936)</name>
    <name type="common">Fission yeast</name>
    <dbReference type="NCBI Taxonomy" id="402676"/>
    <lineage>
        <taxon>Eukaryota</taxon>
        <taxon>Fungi</taxon>
        <taxon>Dikarya</taxon>
        <taxon>Ascomycota</taxon>
        <taxon>Taphrinomycotina</taxon>
        <taxon>Schizosaccharomycetes</taxon>
        <taxon>Schizosaccharomycetales</taxon>
        <taxon>Schizosaccharomycetaceae</taxon>
        <taxon>Schizosaccharomyces</taxon>
    </lineage>
</organism>
<evidence type="ECO:0000256" key="4">
    <source>
        <dbReference type="ARBA" id="ARBA00023242"/>
    </source>
</evidence>
<dbReference type="HOGENOM" id="CLU_064104_0_0_1"/>
<dbReference type="GO" id="GO:0060090">
    <property type="term" value="F:molecular adaptor activity"/>
    <property type="evidence" value="ECO:0007669"/>
    <property type="project" value="EnsemblFungi"/>
</dbReference>
<dbReference type="eggNOG" id="KOG3423">
    <property type="taxonomic scope" value="Eukaryota"/>
</dbReference>
<dbReference type="Pfam" id="PF03540">
    <property type="entry name" value="TAF10"/>
    <property type="match status" value="1"/>
</dbReference>
<evidence type="ECO:0000256" key="2">
    <source>
        <dbReference type="ARBA" id="ARBA00023015"/>
    </source>
</evidence>
<dbReference type="OMA" id="DAYQYSK"/>
<accession>B6JW17</accession>
<dbReference type="PIRSF" id="PIRSF017246">
    <property type="entry name" value="TFIID_TAF10"/>
    <property type="match status" value="1"/>
</dbReference>
<proteinExistence type="inferred from homology"/>
<evidence type="ECO:0000256" key="7">
    <source>
        <dbReference type="SAM" id="MobiDB-lite"/>
    </source>
</evidence>
<dbReference type="GO" id="GO:0051123">
    <property type="term" value="P:RNA polymerase II preinitiation complex assembly"/>
    <property type="evidence" value="ECO:0007669"/>
    <property type="project" value="EnsemblFungi"/>
</dbReference>
<dbReference type="PANTHER" id="PTHR21242">
    <property type="entry name" value="TRANSCRIPTION INITIATION FACTOR TFIID SUBUNIT 10"/>
    <property type="match status" value="1"/>
</dbReference>
<dbReference type="GO" id="GO:0000124">
    <property type="term" value="C:SAGA complex"/>
    <property type="evidence" value="ECO:0000318"/>
    <property type="project" value="GO_Central"/>
</dbReference>
<name>B6JW17_SCHJY</name>
<comment type="function">
    <text evidence="6">Functions as a component of both the DNA-binding general transcription initiation factor complex TFIID and the transcription coactivator SAGA complex. Binding of TFIID to a promoter (with or without TATA element) is the initial step in pre-initiation complex (PIC) formation. TFIID plays a key role in the regulation of gene expression by RNA polymerase II through different activities such as transcription activator interaction, core promoter recognition and selectivity, TFIIA and TFIIB interaction, chromatin modification (histone acetylation by TAF1), facilitation of DNA opening and initiation of transcription. SAGA acts as a general cofactor required for essentially all RNA polymerase II transcription. At the promoters, SAGA is required for transcription pre-initiation complex (PIC) recruitment. It influences RNA polymerase II transcriptional activity through different activities such as TBP interaction (via core/TAF module) and promoter selectivity, interaction with transcription activators (via Tra1/SPT module), and chromatin modification through histone acetylation (via HAT module) and deubiquitination (via DUB module). SAGA preferentially acetylates histones H3 (to form H3K9ac, H3K14ac, H3K18ac and H3K23ac) and H2B and deubiquitinates histone H2B. SAGA interacts with DNA via upstream activating sequences (UASs).</text>
</comment>
<dbReference type="GO" id="GO:1990841">
    <property type="term" value="F:promoter-specific chromatin binding"/>
    <property type="evidence" value="ECO:0000318"/>
    <property type="project" value="GO_Central"/>
</dbReference>
<dbReference type="GO" id="GO:0045944">
    <property type="term" value="P:positive regulation of transcription by RNA polymerase II"/>
    <property type="evidence" value="ECO:0007669"/>
    <property type="project" value="EnsemblFungi"/>
</dbReference>
<keyword evidence="10" id="KW-1185">Reference proteome</keyword>
<protein>
    <recommendedName>
        <fullName evidence="6">Transcription initiation factor TFIID subunit 10</fullName>
    </recommendedName>
</protein>
<feature type="compositionally biased region" description="Polar residues" evidence="7">
    <location>
        <begin position="1"/>
        <end position="11"/>
    </location>
</feature>
<evidence type="ECO:0000313" key="9">
    <source>
        <dbReference type="JaponicusDB" id="SJAG_00584"/>
    </source>
</evidence>
<feature type="compositionally biased region" description="Low complexity" evidence="7">
    <location>
        <begin position="60"/>
        <end position="70"/>
    </location>
</feature>
<dbReference type="GO" id="GO:0042802">
    <property type="term" value="F:identical protein binding"/>
    <property type="evidence" value="ECO:0007669"/>
    <property type="project" value="EnsemblFungi"/>
</dbReference>
<feature type="region of interest" description="Disordered" evidence="7">
    <location>
        <begin position="1"/>
        <end position="89"/>
    </location>
</feature>
<dbReference type="EMBL" id="KE651166">
    <property type="protein sequence ID" value="EEB05568.1"/>
    <property type="molecule type" value="Genomic_DNA"/>
</dbReference>
<dbReference type="GeneID" id="7051280"/>
<dbReference type="GO" id="GO:0005669">
    <property type="term" value="C:transcription factor TFIID complex"/>
    <property type="evidence" value="ECO:0000318"/>
    <property type="project" value="GO_Central"/>
</dbReference>
<feature type="compositionally biased region" description="Polar residues" evidence="7">
    <location>
        <begin position="34"/>
        <end position="48"/>
    </location>
</feature>
<evidence type="ECO:0000256" key="6">
    <source>
        <dbReference type="PIRNR" id="PIRNR017246"/>
    </source>
</evidence>
<evidence type="ECO:0000313" key="10">
    <source>
        <dbReference type="Proteomes" id="UP000001744"/>
    </source>
</evidence>
<keyword evidence="4 6" id="KW-0539">Nucleus</keyword>
<keyword evidence="3 6" id="KW-0804">Transcription</keyword>
<reference evidence="8 10" key="1">
    <citation type="journal article" date="2011" name="Science">
        <title>Comparative functional genomics of the fission yeasts.</title>
        <authorList>
            <person name="Rhind N."/>
            <person name="Chen Z."/>
            <person name="Yassour M."/>
            <person name="Thompson D.A."/>
            <person name="Haas B.J."/>
            <person name="Habib N."/>
            <person name="Wapinski I."/>
            <person name="Roy S."/>
            <person name="Lin M.F."/>
            <person name="Heiman D.I."/>
            <person name="Young S.K."/>
            <person name="Furuya K."/>
            <person name="Guo Y."/>
            <person name="Pidoux A."/>
            <person name="Chen H.M."/>
            <person name="Robbertse B."/>
            <person name="Goldberg J.M."/>
            <person name="Aoki K."/>
            <person name="Bayne E.H."/>
            <person name="Berlin A.M."/>
            <person name="Desjardins C.A."/>
            <person name="Dobbs E."/>
            <person name="Dukaj L."/>
            <person name="Fan L."/>
            <person name="FitzGerald M.G."/>
            <person name="French C."/>
            <person name="Gujja S."/>
            <person name="Hansen K."/>
            <person name="Keifenheim D."/>
            <person name="Levin J.Z."/>
            <person name="Mosher R.A."/>
            <person name="Mueller C.A."/>
            <person name="Pfiffner J."/>
            <person name="Priest M."/>
            <person name="Russ C."/>
            <person name="Smialowska A."/>
            <person name="Swoboda P."/>
            <person name="Sykes S.M."/>
            <person name="Vaughn M."/>
            <person name="Vengrova S."/>
            <person name="Yoder R."/>
            <person name="Zeng Q."/>
            <person name="Allshire R."/>
            <person name="Baulcombe D."/>
            <person name="Birren B.W."/>
            <person name="Brown W."/>
            <person name="Ekwall K."/>
            <person name="Kellis M."/>
            <person name="Leatherwood J."/>
            <person name="Levin H."/>
            <person name="Margalit H."/>
            <person name="Martienssen R."/>
            <person name="Nieduszynski C.A."/>
            <person name="Spatafora J.W."/>
            <person name="Friedman N."/>
            <person name="Dalgaard J.Z."/>
            <person name="Baumann P."/>
            <person name="Niki H."/>
            <person name="Regev A."/>
            <person name="Nusbaum C."/>
        </authorList>
    </citation>
    <scope>NUCLEOTIDE SEQUENCE [LARGE SCALE GENOMIC DNA]</scope>
    <source>
        <strain evidence="10">yFS275 / FY16936</strain>
    </source>
</reference>
<dbReference type="JaponicusDB" id="SJAG_00584">
    <property type="gene designation" value="taf10"/>
</dbReference>
<dbReference type="OrthoDB" id="154356at2759"/>
<dbReference type="PANTHER" id="PTHR21242:SF0">
    <property type="entry name" value="TRANSCRIPTION INITIATION FACTOR TFIID SUBUNIT 10"/>
    <property type="match status" value="1"/>
</dbReference>
<sequence length="217" mass="23441">MDETNSSQTPQYMKVESDDEIQPMSLDRGDGRSPSETNQTNTAGGHSQTPEKEKSENDVASSTSPNSASNSRKRSASPTLEPNIDPDDMFKDKTLEDFLNSMDDYAPIIPDVIIDYYLSLSGFSSVDPRMKRLLGLTAQKFMSDVAQDAYQYSKIRTGTSSSASGSAAAPGAGPAGANSFASASRRADRGKTVLTVEDLGAALNEYGINLRRPDFFR</sequence>
<feature type="compositionally biased region" description="Low complexity" evidence="7">
    <location>
        <begin position="160"/>
        <end position="180"/>
    </location>
</feature>
<evidence type="ECO:0000256" key="1">
    <source>
        <dbReference type="ARBA" id="ARBA00004123"/>
    </source>
</evidence>
<dbReference type="GO" id="GO:0046695">
    <property type="term" value="C:SLIK (SAGA-like) complex"/>
    <property type="evidence" value="ECO:0007669"/>
    <property type="project" value="EnsemblFungi"/>
</dbReference>
<dbReference type="InterPro" id="IPR003923">
    <property type="entry name" value="TAF10"/>
</dbReference>
<dbReference type="PRINTS" id="PR01443">
    <property type="entry name" value="TFIID30KDSUB"/>
</dbReference>
<dbReference type="VEuPathDB" id="FungiDB:SJAG_00584"/>
<dbReference type="AlphaFoldDB" id="B6JW17"/>
<dbReference type="RefSeq" id="XP_002171861.1">
    <property type="nucleotide sequence ID" value="XM_002171825.2"/>
</dbReference>
<gene>
    <name evidence="9" type="primary">taf10</name>
    <name evidence="8" type="ORF">SJAG_00584</name>
</gene>
<dbReference type="STRING" id="402676.B6JW17"/>
<evidence type="ECO:0000256" key="5">
    <source>
        <dbReference type="ARBA" id="ARBA00025730"/>
    </source>
</evidence>
<comment type="subcellular location">
    <subcellularLocation>
        <location evidence="1 6">Nucleus</location>
    </subcellularLocation>
</comment>
<evidence type="ECO:0000313" key="8">
    <source>
        <dbReference type="EMBL" id="EEB05568.1"/>
    </source>
</evidence>
<dbReference type="GO" id="GO:0006325">
    <property type="term" value="P:chromatin organization"/>
    <property type="evidence" value="ECO:0007669"/>
    <property type="project" value="EnsemblFungi"/>
</dbReference>
<dbReference type="GO" id="GO:0006367">
    <property type="term" value="P:transcription initiation at RNA polymerase II promoter"/>
    <property type="evidence" value="ECO:0000318"/>
    <property type="project" value="GO_Central"/>
</dbReference>
<dbReference type="CDD" id="cd07982">
    <property type="entry name" value="HFD_TAF10"/>
    <property type="match status" value="1"/>
</dbReference>
<keyword evidence="2 6" id="KW-0805">Transcription regulation</keyword>
<feature type="region of interest" description="Disordered" evidence="7">
    <location>
        <begin position="159"/>
        <end position="180"/>
    </location>
</feature>
<dbReference type="Proteomes" id="UP000001744">
    <property type="component" value="Unassembled WGS sequence"/>
</dbReference>